<dbReference type="Proteomes" id="UP000003843">
    <property type="component" value="Unassembled WGS sequence"/>
</dbReference>
<evidence type="ECO:0000256" key="1">
    <source>
        <dbReference type="SAM" id="MobiDB-lite"/>
    </source>
</evidence>
<comment type="caution">
    <text evidence="2">The sequence shown here is derived from an EMBL/GenBank/DDBJ whole genome shotgun (WGS) entry which is preliminary data.</text>
</comment>
<feature type="region of interest" description="Disordered" evidence="1">
    <location>
        <begin position="1"/>
        <end position="51"/>
    </location>
</feature>
<feature type="compositionally biased region" description="Polar residues" evidence="1">
    <location>
        <begin position="31"/>
        <end position="43"/>
    </location>
</feature>
<dbReference type="EMBL" id="ACEQ02000013">
    <property type="protein sequence ID" value="EEZ75682.1"/>
    <property type="molecule type" value="Genomic_DNA"/>
</dbReference>
<sequence>MRGDNGFENQPLSFSLQSVPSPTMKGDNDFENQPLSGFLQSVPSPCGRGLGRGQNLKIRRIVFSAGKASGK</sequence>
<evidence type="ECO:0000313" key="2">
    <source>
        <dbReference type="EMBL" id="EEZ75682.1"/>
    </source>
</evidence>
<evidence type="ECO:0000313" key="3">
    <source>
        <dbReference type="Proteomes" id="UP000003843"/>
    </source>
</evidence>
<accession>D0W9M4</accession>
<feature type="compositionally biased region" description="Polar residues" evidence="1">
    <location>
        <begin position="7"/>
        <end position="21"/>
    </location>
</feature>
<proteinExistence type="predicted"/>
<gene>
    <name evidence="2" type="ORF">NEILACOT_04236</name>
</gene>
<protein>
    <submittedName>
        <fullName evidence="2">Uncharacterized protein</fullName>
    </submittedName>
</protein>
<organism evidence="2 3">
    <name type="scientific">Neisseria lactamica ATCC 23970</name>
    <dbReference type="NCBI Taxonomy" id="546265"/>
    <lineage>
        <taxon>Bacteria</taxon>
        <taxon>Pseudomonadati</taxon>
        <taxon>Pseudomonadota</taxon>
        <taxon>Betaproteobacteria</taxon>
        <taxon>Neisseriales</taxon>
        <taxon>Neisseriaceae</taxon>
        <taxon>Neisseria</taxon>
    </lineage>
</organism>
<name>D0W9M4_NEILA</name>
<reference evidence="2 3" key="1">
    <citation type="submission" date="2009-10" db="EMBL/GenBank/DDBJ databases">
        <authorList>
            <person name="Weinstock G."/>
            <person name="Sodergren E."/>
            <person name="Clifton S."/>
            <person name="Fulton L."/>
            <person name="Fulton B."/>
            <person name="Courtney L."/>
            <person name="Fronick C."/>
            <person name="Harrison M."/>
            <person name="Strong C."/>
            <person name="Farmer C."/>
            <person name="Delahaunty K."/>
            <person name="Markovic C."/>
            <person name="Hall O."/>
            <person name="Minx P."/>
            <person name="Tomlinson C."/>
            <person name="Mitreva M."/>
            <person name="Nelson J."/>
            <person name="Hou S."/>
            <person name="Wollam A."/>
            <person name="Pepin K.H."/>
            <person name="Johnson M."/>
            <person name="Bhonagiri V."/>
            <person name="Nash W.E."/>
            <person name="Warren W."/>
            <person name="Chinwalla A."/>
            <person name="Mardis E.R."/>
            <person name="Wilson R.K."/>
        </authorList>
    </citation>
    <scope>NUCLEOTIDE SEQUENCE [LARGE SCALE GENOMIC DNA]</scope>
    <source>
        <strain evidence="2 3">ATCC 23970</strain>
    </source>
</reference>
<dbReference type="AlphaFoldDB" id="D0W9M4"/>